<feature type="non-terminal residue" evidence="1">
    <location>
        <position position="193"/>
    </location>
</feature>
<keyword evidence="1" id="KW-0328">Glycosyltransferase</keyword>
<comment type="caution">
    <text evidence="1">The sequence shown here is derived from an EMBL/GenBank/DDBJ whole genome shotgun (WGS) entry which is preliminary data.</text>
</comment>
<name>A0ABV9TFC9_9MICC</name>
<dbReference type="EMBL" id="JBHSIW010000003">
    <property type="protein sequence ID" value="MFC4902284.1"/>
    <property type="molecule type" value="Genomic_DNA"/>
</dbReference>
<reference evidence="2" key="1">
    <citation type="journal article" date="2019" name="Int. J. Syst. Evol. Microbiol.">
        <title>The Global Catalogue of Microorganisms (GCM) 10K type strain sequencing project: providing services to taxonomists for standard genome sequencing and annotation.</title>
        <authorList>
            <consortium name="The Broad Institute Genomics Platform"/>
            <consortium name="The Broad Institute Genome Sequencing Center for Infectious Disease"/>
            <person name="Wu L."/>
            <person name="Ma J."/>
        </authorList>
    </citation>
    <scope>NUCLEOTIDE SEQUENCE [LARGE SCALE GENOMIC DNA]</scope>
    <source>
        <strain evidence="2">CGMCC 4.6946</strain>
    </source>
</reference>
<organism evidence="1 2">
    <name type="scientific">Kocuria oceani</name>
    <dbReference type="NCBI Taxonomy" id="988827"/>
    <lineage>
        <taxon>Bacteria</taxon>
        <taxon>Bacillati</taxon>
        <taxon>Actinomycetota</taxon>
        <taxon>Actinomycetes</taxon>
        <taxon>Micrococcales</taxon>
        <taxon>Micrococcaceae</taxon>
        <taxon>Kocuria</taxon>
    </lineage>
</organism>
<sequence>MSFFSTMTQPRSDYIETAISALDSNPEAVGVTGSLILDGASRGYPVSFGEARSALKSSWREHASLQVVDVPSLYGCNFAVRYSAAASLLFDDQLPLYSWLEDLDYSRRLAHRGRLVRCDQCVAVHHGSASGGRTQHVRFGYSQITNPVHLWKKGSISPVHTGILIFKPFTGSSVIEWGSGDEPAGRQEHTEPV</sequence>
<evidence type="ECO:0000313" key="1">
    <source>
        <dbReference type="EMBL" id="MFC4902284.1"/>
    </source>
</evidence>
<evidence type="ECO:0000313" key="2">
    <source>
        <dbReference type="Proteomes" id="UP001595797"/>
    </source>
</evidence>
<dbReference type="GO" id="GO:0016757">
    <property type="term" value="F:glycosyltransferase activity"/>
    <property type="evidence" value="ECO:0007669"/>
    <property type="project" value="UniProtKB-KW"/>
</dbReference>
<keyword evidence="1" id="KW-0808">Transferase</keyword>
<dbReference type="EC" id="2.4.-.-" evidence="1"/>
<dbReference type="SUPFAM" id="SSF53448">
    <property type="entry name" value="Nucleotide-diphospho-sugar transferases"/>
    <property type="match status" value="1"/>
</dbReference>
<dbReference type="Gene3D" id="3.90.550.10">
    <property type="entry name" value="Spore Coat Polysaccharide Biosynthesis Protein SpsA, Chain A"/>
    <property type="match status" value="1"/>
</dbReference>
<gene>
    <name evidence="1" type="ORF">ACFPCS_01735</name>
</gene>
<protein>
    <submittedName>
        <fullName evidence="1">Glycosyltransferase family 2 protein</fullName>
        <ecNumber evidence="1">2.4.-.-</ecNumber>
    </submittedName>
</protein>
<dbReference type="RefSeq" id="WP_380112488.1">
    <property type="nucleotide sequence ID" value="NZ_JBHSIW010000003.1"/>
</dbReference>
<dbReference type="InterPro" id="IPR029044">
    <property type="entry name" value="Nucleotide-diphossugar_trans"/>
</dbReference>
<accession>A0ABV9TFC9</accession>
<dbReference type="Proteomes" id="UP001595797">
    <property type="component" value="Unassembled WGS sequence"/>
</dbReference>
<keyword evidence="2" id="KW-1185">Reference proteome</keyword>
<proteinExistence type="predicted"/>